<keyword evidence="7 12" id="KW-0376">Hydrogen peroxide</keyword>
<name>A0A8H7VDK2_9FUNG</name>
<feature type="region of interest" description="Disordered" evidence="14">
    <location>
        <begin position="1"/>
        <end position="24"/>
    </location>
</feature>
<feature type="domain" description="Catalase core" evidence="15">
    <location>
        <begin position="7"/>
        <end position="391"/>
    </location>
</feature>
<dbReference type="GO" id="GO:0005777">
    <property type="term" value="C:peroxisome"/>
    <property type="evidence" value="ECO:0007669"/>
    <property type="project" value="TreeGrafter"/>
</dbReference>
<evidence type="ECO:0000256" key="11">
    <source>
        <dbReference type="PIRSR" id="PIRSR038928-2"/>
    </source>
</evidence>
<evidence type="ECO:0000313" key="17">
    <source>
        <dbReference type="Proteomes" id="UP000650833"/>
    </source>
</evidence>
<dbReference type="OrthoDB" id="6880011at2759"/>
<dbReference type="PIRSF" id="PIRSF038928">
    <property type="entry name" value="Catalase_clade1-3"/>
    <property type="match status" value="1"/>
</dbReference>
<evidence type="ECO:0000313" key="16">
    <source>
        <dbReference type="EMBL" id="KAG2214897.1"/>
    </source>
</evidence>
<evidence type="ECO:0000256" key="3">
    <source>
        <dbReference type="ARBA" id="ARBA00022617"/>
    </source>
</evidence>
<keyword evidence="3 11" id="KW-0349">Heme</keyword>
<comment type="caution">
    <text evidence="16">The sequence shown here is derived from an EMBL/GenBank/DDBJ whole genome shotgun (WGS) entry which is preliminary data.</text>
</comment>
<dbReference type="Gene3D" id="2.40.180.10">
    <property type="entry name" value="Catalase core domain"/>
    <property type="match status" value="1"/>
</dbReference>
<dbReference type="InterPro" id="IPR024711">
    <property type="entry name" value="Catalase_clade1/3"/>
</dbReference>
<dbReference type="Proteomes" id="UP000650833">
    <property type="component" value="Unassembled WGS sequence"/>
</dbReference>
<dbReference type="InterPro" id="IPR002226">
    <property type="entry name" value="Catalase_haem_BS"/>
</dbReference>
<feature type="active site" evidence="10">
    <location>
        <position position="127"/>
    </location>
</feature>
<dbReference type="InterPro" id="IPR040333">
    <property type="entry name" value="Catalase_3"/>
</dbReference>
<dbReference type="EC" id="1.11.1.6" evidence="12"/>
<keyword evidence="17" id="KW-1185">Reference proteome</keyword>
<dbReference type="GO" id="GO:0046872">
    <property type="term" value="F:metal ion binding"/>
    <property type="evidence" value="ECO:0007669"/>
    <property type="project" value="UniProtKB-KW"/>
</dbReference>
<evidence type="ECO:0000256" key="2">
    <source>
        <dbReference type="ARBA" id="ARBA00022559"/>
    </source>
</evidence>
<evidence type="ECO:0000256" key="5">
    <source>
        <dbReference type="ARBA" id="ARBA00023002"/>
    </source>
</evidence>
<dbReference type="GO" id="GO:0042542">
    <property type="term" value="P:response to hydrogen peroxide"/>
    <property type="evidence" value="ECO:0007669"/>
    <property type="project" value="TreeGrafter"/>
</dbReference>
<evidence type="ECO:0000256" key="13">
    <source>
        <dbReference type="RuleBase" id="RU004142"/>
    </source>
</evidence>
<keyword evidence="4 11" id="KW-0479">Metal-binding</keyword>
<dbReference type="GO" id="GO:0020037">
    <property type="term" value="F:heme binding"/>
    <property type="evidence" value="ECO:0007669"/>
    <property type="project" value="InterPro"/>
</dbReference>
<dbReference type="PROSITE" id="PS00437">
    <property type="entry name" value="CATALASE_1"/>
    <property type="match status" value="1"/>
</dbReference>
<protein>
    <recommendedName>
        <fullName evidence="12">Catalase</fullName>
        <ecNumber evidence="12">1.11.1.6</ecNumber>
    </recommendedName>
</protein>
<evidence type="ECO:0000259" key="15">
    <source>
        <dbReference type="SMART" id="SM01060"/>
    </source>
</evidence>
<comment type="catalytic activity">
    <reaction evidence="9 12">
        <text>2 H2O2 = O2 + 2 H2O</text>
        <dbReference type="Rhea" id="RHEA:20309"/>
        <dbReference type="ChEBI" id="CHEBI:15377"/>
        <dbReference type="ChEBI" id="CHEBI:15379"/>
        <dbReference type="ChEBI" id="CHEBI:16240"/>
        <dbReference type="EC" id="1.11.1.6"/>
    </reaction>
</comment>
<dbReference type="InterPro" id="IPR018028">
    <property type="entry name" value="Catalase"/>
</dbReference>
<evidence type="ECO:0000256" key="6">
    <source>
        <dbReference type="ARBA" id="ARBA00023004"/>
    </source>
</evidence>
<dbReference type="PROSITE" id="PS51402">
    <property type="entry name" value="CATALASE_3"/>
    <property type="match status" value="1"/>
</dbReference>
<evidence type="ECO:0000256" key="9">
    <source>
        <dbReference type="ARBA" id="ARBA00049254"/>
    </source>
</evidence>
<dbReference type="PROSITE" id="PS00438">
    <property type="entry name" value="CATALASE_2"/>
    <property type="match status" value="1"/>
</dbReference>
<feature type="binding site" description="axial binding residue" evidence="11">
    <location>
        <position position="337"/>
    </location>
    <ligand>
        <name>heme</name>
        <dbReference type="ChEBI" id="CHEBI:30413"/>
    </ligand>
    <ligandPart>
        <name>Fe</name>
        <dbReference type="ChEBI" id="CHEBI:18248"/>
    </ligandPart>
</feature>
<dbReference type="GO" id="GO:0004096">
    <property type="term" value="F:catalase activity"/>
    <property type="evidence" value="ECO:0007669"/>
    <property type="project" value="UniProtKB-EC"/>
</dbReference>
<gene>
    <name evidence="16" type="ORF">INT46_007857</name>
</gene>
<comment type="similarity">
    <text evidence="1 12">Belongs to the catalase family.</text>
</comment>
<proteinExistence type="inferred from homology"/>
<reference evidence="16" key="1">
    <citation type="submission" date="2020-12" db="EMBL/GenBank/DDBJ databases">
        <title>Metabolic potential, ecology and presence of endohyphal bacteria is reflected in genomic diversity of Mucoromycotina.</title>
        <authorList>
            <person name="Muszewska A."/>
            <person name="Okrasinska A."/>
            <person name="Steczkiewicz K."/>
            <person name="Drgas O."/>
            <person name="Orlowska M."/>
            <person name="Perlinska-Lenart U."/>
            <person name="Aleksandrzak-Piekarczyk T."/>
            <person name="Szatraj K."/>
            <person name="Zielenkiewicz U."/>
            <person name="Pilsyk S."/>
            <person name="Malc E."/>
            <person name="Mieczkowski P."/>
            <person name="Kruszewska J.S."/>
            <person name="Biernat P."/>
            <person name="Pawlowska J."/>
        </authorList>
    </citation>
    <scope>NUCLEOTIDE SEQUENCE</scope>
    <source>
        <strain evidence="16">CBS 226.32</strain>
    </source>
</reference>
<dbReference type="InterPro" id="IPR024708">
    <property type="entry name" value="Catalase_AS"/>
</dbReference>
<evidence type="ECO:0000256" key="14">
    <source>
        <dbReference type="SAM" id="MobiDB-lite"/>
    </source>
</evidence>
<dbReference type="PRINTS" id="PR00067">
    <property type="entry name" value="CATALASE"/>
</dbReference>
<evidence type="ECO:0000256" key="7">
    <source>
        <dbReference type="ARBA" id="ARBA00023324"/>
    </source>
</evidence>
<feature type="active site" evidence="10">
    <location>
        <position position="54"/>
    </location>
</feature>
<dbReference type="InterPro" id="IPR011614">
    <property type="entry name" value="Catalase_core"/>
</dbReference>
<dbReference type="InterPro" id="IPR010582">
    <property type="entry name" value="Catalase_immune_responsive"/>
</dbReference>
<sequence>MSKNVLTTSNGNPVENNQTSQTAGEYGPVLIQDFHLIDKLAHFDRERIPERVVHAKGAGAHGVFEVTHDITHLSKAKFLSHIGKKTPVFTRFSTVGGEKGSADTARDPRGFAVKFYTEEGNWDMVGNNTPVFFIRDPAKFPDFIHTQKRNPQTNCGDPDAFWDFLSLVPESIHQVSILFSNRGTPDGYRHLNGYSSHTLKLVAEDGSFKYVKWHFKTDQGIRNLKADQAGQLAGSDPDYATRDLFNAIEHGEYPSWSVYVQVMEPEDAKKYRFNPFDVTKIWSHKDYPLQPVGKMTLNRNPENYFAETEQAAFSPAHTVPGIDVSADRMLQGRLFSYPDTHRHRLGTNYAQIPINQPHSRVANHQRDGAMAVLGNGGSTPNYEPNSFGGPYQTNIAASTYSAEEIYGATGRFTYGLTDDDFVQAGDLYRLMPAEEKTDLVNNIAGHLKNAKKHIRERQIAHFKRADAEYGSRIEETILALSSKA</sequence>
<comment type="function">
    <text evidence="8 13">Catalyzes the degradation of hydrogen peroxide (H(2)O(2)) generated by peroxisomal oxidases to water and oxygen, thereby protecting cells from the toxic effects of hydrogen peroxide.</text>
</comment>
<keyword evidence="2 12" id="KW-0575">Peroxidase</keyword>
<comment type="cofactor">
    <cofactor evidence="11">
        <name>heme</name>
        <dbReference type="ChEBI" id="CHEBI:30413"/>
    </cofactor>
</comment>
<evidence type="ECO:0000256" key="10">
    <source>
        <dbReference type="PIRSR" id="PIRSR038928-1"/>
    </source>
</evidence>
<dbReference type="PANTHER" id="PTHR11465:SF9">
    <property type="entry name" value="CATALASE"/>
    <property type="match status" value="1"/>
</dbReference>
<dbReference type="SMART" id="SM01060">
    <property type="entry name" value="Catalase"/>
    <property type="match status" value="1"/>
</dbReference>
<dbReference type="AlphaFoldDB" id="A0A8H7VDK2"/>
<dbReference type="Pfam" id="PF06628">
    <property type="entry name" value="Catalase-rel"/>
    <property type="match status" value="1"/>
</dbReference>
<dbReference type="GO" id="GO:0042744">
    <property type="term" value="P:hydrogen peroxide catabolic process"/>
    <property type="evidence" value="ECO:0007669"/>
    <property type="project" value="UniProtKB-KW"/>
</dbReference>
<dbReference type="FunFam" id="2.40.180.10:FF:000001">
    <property type="entry name" value="Catalase"/>
    <property type="match status" value="1"/>
</dbReference>
<dbReference type="Pfam" id="PF00199">
    <property type="entry name" value="Catalase"/>
    <property type="match status" value="1"/>
</dbReference>
<dbReference type="SUPFAM" id="SSF56634">
    <property type="entry name" value="Heme-dependent catalase-like"/>
    <property type="match status" value="1"/>
</dbReference>
<accession>A0A8H7VDK2</accession>
<dbReference type="EMBL" id="JAEPRC010000018">
    <property type="protein sequence ID" value="KAG2214897.1"/>
    <property type="molecule type" value="Genomic_DNA"/>
</dbReference>
<evidence type="ECO:0000256" key="8">
    <source>
        <dbReference type="ARBA" id="ARBA00044729"/>
    </source>
</evidence>
<dbReference type="InterPro" id="IPR020835">
    <property type="entry name" value="Catalase_sf"/>
</dbReference>
<dbReference type="GO" id="GO:0005739">
    <property type="term" value="C:mitochondrion"/>
    <property type="evidence" value="ECO:0007669"/>
    <property type="project" value="TreeGrafter"/>
</dbReference>
<keyword evidence="6 11" id="KW-0408">Iron</keyword>
<evidence type="ECO:0000256" key="4">
    <source>
        <dbReference type="ARBA" id="ARBA00022723"/>
    </source>
</evidence>
<dbReference type="CDD" id="cd08156">
    <property type="entry name" value="catalase_clade_3"/>
    <property type="match status" value="1"/>
</dbReference>
<feature type="compositionally biased region" description="Polar residues" evidence="14">
    <location>
        <begin position="1"/>
        <end position="23"/>
    </location>
</feature>
<organism evidence="16 17">
    <name type="scientific">Mucor plumbeus</name>
    <dbReference type="NCBI Taxonomy" id="97098"/>
    <lineage>
        <taxon>Eukaryota</taxon>
        <taxon>Fungi</taxon>
        <taxon>Fungi incertae sedis</taxon>
        <taxon>Mucoromycota</taxon>
        <taxon>Mucoromycotina</taxon>
        <taxon>Mucoromycetes</taxon>
        <taxon>Mucorales</taxon>
        <taxon>Mucorineae</taxon>
        <taxon>Mucoraceae</taxon>
        <taxon>Mucor</taxon>
    </lineage>
</organism>
<evidence type="ECO:0000256" key="1">
    <source>
        <dbReference type="ARBA" id="ARBA00005329"/>
    </source>
</evidence>
<dbReference type="PANTHER" id="PTHR11465">
    <property type="entry name" value="CATALASE"/>
    <property type="match status" value="1"/>
</dbReference>
<keyword evidence="5 12" id="KW-0560">Oxidoreductase</keyword>
<evidence type="ECO:0000256" key="12">
    <source>
        <dbReference type="RuleBase" id="RU000498"/>
    </source>
</evidence>